<comment type="catalytic activity">
    <reaction evidence="11">
        <text>a 5,6-dihydrouridine in tRNA + NAD(+) = a uridine in tRNA + NADH + H(+)</text>
        <dbReference type="Rhea" id="RHEA:54452"/>
        <dbReference type="Rhea" id="RHEA-COMP:13339"/>
        <dbReference type="Rhea" id="RHEA-COMP:13887"/>
        <dbReference type="ChEBI" id="CHEBI:15378"/>
        <dbReference type="ChEBI" id="CHEBI:57540"/>
        <dbReference type="ChEBI" id="CHEBI:57945"/>
        <dbReference type="ChEBI" id="CHEBI:65315"/>
        <dbReference type="ChEBI" id="CHEBI:74443"/>
    </reaction>
</comment>
<keyword evidence="14" id="KW-0547">Nucleotide-binding</keyword>
<proteinExistence type="inferred from homology"/>
<keyword evidence="4 12" id="KW-0285">Flavoprotein</keyword>
<evidence type="ECO:0000256" key="13">
    <source>
        <dbReference type="PIRSR" id="PIRSR006621-1"/>
    </source>
</evidence>
<dbReference type="AlphaFoldDB" id="A0A1C6IP01"/>
<feature type="active site" description="Proton donor" evidence="13">
    <location>
        <position position="100"/>
    </location>
</feature>
<feature type="domain" description="DUS-like FMN-binding" evidence="15">
    <location>
        <begin position="14"/>
        <end position="310"/>
    </location>
</feature>
<sequence length="320" mass="34632">MQIADKIIPGHTVLAPMAGVGDSAFRALCRSYGCSLVVSEMISAKALTLGDKKSRDLLFRRDIERPFSIQLFGDDPAIMAAAAEMVMDYGPDFIDINMGCPAPKITQNGCGSRLMLRPERAFAVVAAVVAAVDVPVTVKMRKGWDESSVNAVEMALGCQQAGAAAITVHGKTREQMYAPQVDLDIIRAVKEAVAVPVIGNGDIAAPEDARRMLDETGCDAVMVGRAALGHPWLFGQIESYLQSGRYEPAPAMPQRMEVLQRHARMCIEEKGERRAMLLMRTHAAWYIKGVRGAAKLRAMTGSLSTFEDLEALCATVCDES</sequence>
<keyword evidence="9 12" id="KW-0560">Oxidoreductase</keyword>
<evidence type="ECO:0000256" key="2">
    <source>
        <dbReference type="ARBA" id="ARBA00002790"/>
    </source>
</evidence>
<feature type="binding site" evidence="14">
    <location>
        <position position="139"/>
    </location>
    <ligand>
        <name>FMN</name>
        <dbReference type="ChEBI" id="CHEBI:58210"/>
    </ligand>
</feature>
<dbReference type="InterPro" id="IPR004652">
    <property type="entry name" value="DusB-like"/>
</dbReference>
<evidence type="ECO:0000256" key="4">
    <source>
        <dbReference type="ARBA" id="ARBA00022630"/>
    </source>
</evidence>
<evidence type="ECO:0000256" key="8">
    <source>
        <dbReference type="ARBA" id="ARBA00022884"/>
    </source>
</evidence>
<reference evidence="16" key="1">
    <citation type="submission" date="2015-09" db="EMBL/GenBank/DDBJ databases">
        <authorList>
            <consortium name="Pathogen Informatics"/>
        </authorList>
    </citation>
    <scope>NUCLEOTIDE SEQUENCE</scope>
    <source>
        <strain evidence="16">2789STDY5834896</strain>
    </source>
</reference>
<comment type="similarity">
    <text evidence="12">Belongs to the dus family.</text>
</comment>
<evidence type="ECO:0000256" key="6">
    <source>
        <dbReference type="ARBA" id="ARBA00022694"/>
    </source>
</evidence>
<evidence type="ECO:0000256" key="3">
    <source>
        <dbReference type="ARBA" id="ARBA00022555"/>
    </source>
</evidence>
<comment type="cofactor">
    <cofactor evidence="1 12 14">
        <name>FMN</name>
        <dbReference type="ChEBI" id="CHEBI:58210"/>
    </cofactor>
</comment>
<dbReference type="Pfam" id="PF01207">
    <property type="entry name" value="Dus"/>
    <property type="match status" value="1"/>
</dbReference>
<evidence type="ECO:0000256" key="14">
    <source>
        <dbReference type="PIRSR" id="PIRSR006621-2"/>
    </source>
</evidence>
<feature type="binding site" evidence="14">
    <location>
        <begin position="16"/>
        <end position="18"/>
    </location>
    <ligand>
        <name>FMN</name>
        <dbReference type="ChEBI" id="CHEBI:58210"/>
    </ligand>
</feature>
<gene>
    <name evidence="16" type="primary">dus</name>
    <name evidence="16" type="ORF">SAMEA3545359_01555</name>
</gene>
<evidence type="ECO:0000256" key="7">
    <source>
        <dbReference type="ARBA" id="ARBA00022857"/>
    </source>
</evidence>
<dbReference type="InterPro" id="IPR024036">
    <property type="entry name" value="tRNA-dHydroUridine_Synthase_C"/>
</dbReference>
<dbReference type="EC" id="1.3.1.-" evidence="12"/>
<keyword evidence="3" id="KW-0820">tRNA-binding</keyword>
<accession>A0A1C6IP01</accession>
<keyword evidence="7" id="KW-0521">NADP</keyword>
<dbReference type="NCBIfam" id="TIGR00737">
    <property type="entry name" value="nifR3_yhdG"/>
    <property type="match status" value="1"/>
</dbReference>
<dbReference type="PIRSF" id="PIRSF006621">
    <property type="entry name" value="Dus"/>
    <property type="match status" value="1"/>
</dbReference>
<evidence type="ECO:0000256" key="1">
    <source>
        <dbReference type="ARBA" id="ARBA00001917"/>
    </source>
</evidence>
<feature type="binding site" evidence="14">
    <location>
        <begin position="224"/>
        <end position="225"/>
    </location>
    <ligand>
        <name>FMN</name>
        <dbReference type="ChEBI" id="CHEBI:58210"/>
    </ligand>
</feature>
<feature type="binding site" evidence="14">
    <location>
        <position position="70"/>
    </location>
    <ligand>
        <name>FMN</name>
        <dbReference type="ChEBI" id="CHEBI:58210"/>
    </ligand>
</feature>
<dbReference type="InterPro" id="IPR035587">
    <property type="entry name" value="DUS-like_FMN-bd"/>
</dbReference>
<evidence type="ECO:0000256" key="10">
    <source>
        <dbReference type="ARBA" id="ARBA00048205"/>
    </source>
</evidence>
<dbReference type="PROSITE" id="PS01136">
    <property type="entry name" value="UPF0034"/>
    <property type="match status" value="1"/>
</dbReference>
<dbReference type="PANTHER" id="PTHR45846">
    <property type="entry name" value="TRNA-DIHYDROURIDINE(47) SYNTHASE [NAD(P)(+)]-LIKE"/>
    <property type="match status" value="1"/>
</dbReference>
<dbReference type="InterPro" id="IPR013785">
    <property type="entry name" value="Aldolase_TIM"/>
</dbReference>
<dbReference type="InterPro" id="IPR001269">
    <property type="entry name" value="DUS_fam"/>
</dbReference>
<dbReference type="PANTHER" id="PTHR45846:SF1">
    <property type="entry name" value="TRNA-DIHYDROURIDINE(47) SYNTHASE [NAD(P)(+)]-LIKE"/>
    <property type="match status" value="1"/>
</dbReference>
<evidence type="ECO:0000313" key="16">
    <source>
        <dbReference type="EMBL" id="SCJ71075.1"/>
    </source>
</evidence>
<evidence type="ECO:0000256" key="11">
    <source>
        <dbReference type="ARBA" id="ARBA00048802"/>
    </source>
</evidence>
<feature type="binding site" evidence="14">
    <location>
        <position position="169"/>
    </location>
    <ligand>
        <name>FMN</name>
        <dbReference type="ChEBI" id="CHEBI:58210"/>
    </ligand>
</feature>
<keyword evidence="8" id="KW-0694">RNA-binding</keyword>
<comment type="function">
    <text evidence="2 12">Catalyzes the synthesis of 5,6-dihydrouridine (D), a modified base found in the D-loop of most tRNAs, via the reduction of the C5-C6 double bond in target uridines.</text>
</comment>
<comment type="catalytic activity">
    <reaction evidence="10">
        <text>a 5,6-dihydrouridine in tRNA + NADP(+) = a uridine in tRNA + NADPH + H(+)</text>
        <dbReference type="Rhea" id="RHEA:23624"/>
        <dbReference type="Rhea" id="RHEA-COMP:13339"/>
        <dbReference type="Rhea" id="RHEA-COMP:13887"/>
        <dbReference type="ChEBI" id="CHEBI:15378"/>
        <dbReference type="ChEBI" id="CHEBI:57783"/>
        <dbReference type="ChEBI" id="CHEBI:58349"/>
        <dbReference type="ChEBI" id="CHEBI:65315"/>
        <dbReference type="ChEBI" id="CHEBI:74443"/>
    </reaction>
</comment>
<evidence type="ECO:0000256" key="5">
    <source>
        <dbReference type="ARBA" id="ARBA00022643"/>
    </source>
</evidence>
<keyword evidence="6 12" id="KW-0819">tRNA processing</keyword>
<dbReference type="SUPFAM" id="SSF51395">
    <property type="entry name" value="FMN-linked oxidoreductases"/>
    <property type="match status" value="1"/>
</dbReference>
<protein>
    <recommendedName>
        <fullName evidence="12">tRNA-dihydrouridine synthase</fullName>
        <ecNumber evidence="12">1.3.1.-</ecNumber>
    </recommendedName>
</protein>
<dbReference type="CDD" id="cd02801">
    <property type="entry name" value="DUS_like_FMN"/>
    <property type="match status" value="1"/>
</dbReference>
<dbReference type="GO" id="GO:0050660">
    <property type="term" value="F:flavin adenine dinucleotide binding"/>
    <property type="evidence" value="ECO:0007669"/>
    <property type="project" value="InterPro"/>
</dbReference>
<dbReference type="GO" id="GO:0017150">
    <property type="term" value="F:tRNA dihydrouridine synthase activity"/>
    <property type="evidence" value="ECO:0007669"/>
    <property type="project" value="InterPro"/>
</dbReference>
<dbReference type="EMBL" id="FMHG01000001">
    <property type="protein sequence ID" value="SCJ71075.1"/>
    <property type="molecule type" value="Genomic_DNA"/>
</dbReference>
<name>A0A1C6IP01_9FIRM</name>
<dbReference type="GO" id="GO:0000049">
    <property type="term" value="F:tRNA binding"/>
    <property type="evidence" value="ECO:0007669"/>
    <property type="project" value="UniProtKB-KW"/>
</dbReference>
<evidence type="ECO:0000256" key="9">
    <source>
        <dbReference type="ARBA" id="ARBA00023002"/>
    </source>
</evidence>
<dbReference type="Gene3D" id="3.20.20.70">
    <property type="entry name" value="Aldolase class I"/>
    <property type="match status" value="1"/>
</dbReference>
<evidence type="ECO:0000259" key="15">
    <source>
        <dbReference type="Pfam" id="PF01207"/>
    </source>
</evidence>
<keyword evidence="5 12" id="KW-0288">FMN</keyword>
<evidence type="ECO:0000256" key="12">
    <source>
        <dbReference type="PIRNR" id="PIRNR006621"/>
    </source>
</evidence>
<organism evidence="16">
    <name type="scientific">uncultured Anaerotruncus sp</name>
    <dbReference type="NCBI Taxonomy" id="905011"/>
    <lineage>
        <taxon>Bacteria</taxon>
        <taxon>Bacillati</taxon>
        <taxon>Bacillota</taxon>
        <taxon>Clostridia</taxon>
        <taxon>Eubacteriales</taxon>
        <taxon>Oscillospiraceae</taxon>
        <taxon>Anaerotruncus</taxon>
        <taxon>environmental samples</taxon>
    </lineage>
</organism>
<dbReference type="InterPro" id="IPR018517">
    <property type="entry name" value="tRNA_hU_synthase_CS"/>
</dbReference>
<dbReference type="Gene3D" id="1.10.1200.80">
    <property type="entry name" value="Putative flavin oxidoreducatase, domain 2"/>
    <property type="match status" value="1"/>
</dbReference>